<name>A0AAE1XKK2_9LAMI</name>
<protein>
    <submittedName>
        <fullName evidence="2">Protein LAZY 1</fullName>
    </submittedName>
</protein>
<proteinExistence type="predicted"/>
<dbReference type="InterPro" id="IPR038928">
    <property type="entry name" value="LAZY1"/>
</dbReference>
<dbReference type="PANTHER" id="PTHR34959:SF3">
    <property type="entry name" value="PROTEIN LAZY 1"/>
    <property type="match status" value="1"/>
</dbReference>
<reference evidence="2" key="1">
    <citation type="submission" date="2020-06" db="EMBL/GenBank/DDBJ databases">
        <authorList>
            <person name="Li T."/>
            <person name="Hu X."/>
            <person name="Zhang T."/>
            <person name="Song X."/>
            <person name="Zhang H."/>
            <person name="Dai N."/>
            <person name="Sheng W."/>
            <person name="Hou X."/>
            <person name="Wei L."/>
        </authorList>
    </citation>
    <scope>NUCLEOTIDE SEQUENCE</scope>
    <source>
        <strain evidence="2">3651</strain>
        <tissue evidence="2">Leaf</tissue>
    </source>
</reference>
<dbReference type="PANTHER" id="PTHR34959">
    <property type="entry name" value="PROTEIN LAZY 1"/>
    <property type="match status" value="1"/>
</dbReference>
<comment type="caution">
    <text evidence="2">The sequence shown here is derived from an EMBL/GenBank/DDBJ whole genome shotgun (WGS) entry which is preliminary data.</text>
</comment>
<feature type="compositionally biased region" description="Basic and acidic residues" evidence="1">
    <location>
        <begin position="227"/>
        <end position="249"/>
    </location>
</feature>
<dbReference type="GO" id="GO:2000012">
    <property type="term" value="P:regulation of auxin polar transport"/>
    <property type="evidence" value="ECO:0007669"/>
    <property type="project" value="InterPro"/>
</dbReference>
<dbReference type="GO" id="GO:0009630">
    <property type="term" value="P:gravitropism"/>
    <property type="evidence" value="ECO:0007669"/>
    <property type="project" value="InterPro"/>
</dbReference>
<evidence type="ECO:0000313" key="2">
    <source>
        <dbReference type="EMBL" id="KAK4413146.1"/>
    </source>
</evidence>
<feature type="region of interest" description="Disordered" evidence="1">
    <location>
        <begin position="262"/>
        <end position="282"/>
    </location>
</feature>
<sequence length="389" mass="42860">MHRKFRQNNNETPKDFSIGFTGQPSLDDLQCYPKGSYCGKSLGKAQRDNYRRNSFTCLEAARVEEEELDEEPVAALTELFHGFLAIGTLGTEPITTDPATPTFSISVDHIAEKETEVTENELKLINDELEKVLGAEGRDESCNVSSGRNSHVSAGRNSHVSAGRMSHCSTITLSGKPIESAETCGNGAIICPLQSYLFGSAIGLPDTAPSVRREQRTSLGELFQKTKQAEECHGTKSDRGEKRTEKETEKSAVHLMKKMLKKRTIHASSRSSTATQGGTIDSSTAETKLHKILHIFNRKVHPENSISCLQSHKPTKNEINNAHLAACNSGGLRPSAEDIIIYPQRAIPKENTWSHKNQSHLPQLTKSSSDIAANEFWVKTDADYLVLEL</sequence>
<dbReference type="EMBL" id="JACGWO010000012">
    <property type="protein sequence ID" value="KAK4413146.1"/>
    <property type="molecule type" value="Genomic_DNA"/>
</dbReference>
<feature type="compositionally biased region" description="Polar residues" evidence="1">
    <location>
        <begin position="142"/>
        <end position="158"/>
    </location>
</feature>
<accession>A0AAE1XKK2</accession>
<feature type="region of interest" description="Disordered" evidence="1">
    <location>
        <begin position="139"/>
        <end position="158"/>
    </location>
</feature>
<organism evidence="2 3">
    <name type="scientific">Sesamum alatum</name>
    <dbReference type="NCBI Taxonomy" id="300844"/>
    <lineage>
        <taxon>Eukaryota</taxon>
        <taxon>Viridiplantae</taxon>
        <taxon>Streptophyta</taxon>
        <taxon>Embryophyta</taxon>
        <taxon>Tracheophyta</taxon>
        <taxon>Spermatophyta</taxon>
        <taxon>Magnoliopsida</taxon>
        <taxon>eudicotyledons</taxon>
        <taxon>Gunneridae</taxon>
        <taxon>Pentapetalae</taxon>
        <taxon>asterids</taxon>
        <taxon>lamiids</taxon>
        <taxon>Lamiales</taxon>
        <taxon>Pedaliaceae</taxon>
        <taxon>Sesamum</taxon>
    </lineage>
</organism>
<evidence type="ECO:0000313" key="3">
    <source>
        <dbReference type="Proteomes" id="UP001293254"/>
    </source>
</evidence>
<reference evidence="2" key="2">
    <citation type="journal article" date="2024" name="Plant">
        <title>Genomic evolution and insights into agronomic trait innovations of Sesamum species.</title>
        <authorList>
            <person name="Miao H."/>
            <person name="Wang L."/>
            <person name="Qu L."/>
            <person name="Liu H."/>
            <person name="Sun Y."/>
            <person name="Le M."/>
            <person name="Wang Q."/>
            <person name="Wei S."/>
            <person name="Zheng Y."/>
            <person name="Lin W."/>
            <person name="Duan Y."/>
            <person name="Cao H."/>
            <person name="Xiong S."/>
            <person name="Wang X."/>
            <person name="Wei L."/>
            <person name="Li C."/>
            <person name="Ma Q."/>
            <person name="Ju M."/>
            <person name="Zhao R."/>
            <person name="Li G."/>
            <person name="Mu C."/>
            <person name="Tian Q."/>
            <person name="Mei H."/>
            <person name="Zhang T."/>
            <person name="Gao T."/>
            <person name="Zhang H."/>
        </authorList>
    </citation>
    <scope>NUCLEOTIDE SEQUENCE</scope>
    <source>
        <strain evidence="2">3651</strain>
    </source>
</reference>
<evidence type="ECO:0000256" key="1">
    <source>
        <dbReference type="SAM" id="MobiDB-lite"/>
    </source>
</evidence>
<dbReference type="AlphaFoldDB" id="A0AAE1XKK2"/>
<feature type="compositionally biased region" description="Polar residues" evidence="1">
    <location>
        <begin position="266"/>
        <end position="282"/>
    </location>
</feature>
<dbReference type="Proteomes" id="UP001293254">
    <property type="component" value="Unassembled WGS sequence"/>
</dbReference>
<keyword evidence="3" id="KW-1185">Reference proteome</keyword>
<gene>
    <name evidence="2" type="ORF">Salat_2727100</name>
</gene>
<feature type="region of interest" description="Disordered" evidence="1">
    <location>
        <begin position="221"/>
        <end position="249"/>
    </location>
</feature>